<name>L8WXF4_THACA</name>
<sequence length="124" mass="14117">MPSFNYAPTYKTTGKRKWLAPLEHGIPTTDNDERQPYNCSTIPTLRNQTRVKSVEVRASTAADRIRVSRVTTQACITGPSILARRNRWLKLGRNNEPAEAWNVDCRSIHGVDCKQLAYCYNAYT</sequence>
<gene>
    <name evidence="1" type="ORF">AG1IA_03212</name>
</gene>
<dbReference type="EMBL" id="AFRT01000748">
    <property type="protein sequence ID" value="ELU42756.1"/>
    <property type="molecule type" value="Genomic_DNA"/>
</dbReference>
<comment type="caution">
    <text evidence="1">The sequence shown here is derived from an EMBL/GenBank/DDBJ whole genome shotgun (WGS) entry which is preliminary data.</text>
</comment>
<keyword evidence="2" id="KW-1185">Reference proteome</keyword>
<dbReference type="Proteomes" id="UP000011668">
    <property type="component" value="Unassembled WGS sequence"/>
</dbReference>
<dbReference type="AlphaFoldDB" id="L8WXF4"/>
<organism evidence="1 2">
    <name type="scientific">Thanatephorus cucumeris (strain AG1-IA)</name>
    <name type="common">Rice sheath blight fungus</name>
    <name type="synonym">Rhizoctonia solani</name>
    <dbReference type="NCBI Taxonomy" id="983506"/>
    <lineage>
        <taxon>Eukaryota</taxon>
        <taxon>Fungi</taxon>
        <taxon>Dikarya</taxon>
        <taxon>Basidiomycota</taxon>
        <taxon>Agaricomycotina</taxon>
        <taxon>Agaricomycetes</taxon>
        <taxon>Cantharellales</taxon>
        <taxon>Ceratobasidiaceae</taxon>
        <taxon>Rhizoctonia</taxon>
        <taxon>Rhizoctonia solani AG-1</taxon>
    </lineage>
</organism>
<dbReference type="HOGENOM" id="CLU_2005465_0_0_1"/>
<protein>
    <submittedName>
        <fullName evidence="1">Uncharacterized protein</fullName>
    </submittedName>
</protein>
<evidence type="ECO:0000313" key="1">
    <source>
        <dbReference type="EMBL" id="ELU42756.1"/>
    </source>
</evidence>
<accession>L8WXF4</accession>
<proteinExistence type="predicted"/>
<reference evidence="1 2" key="1">
    <citation type="journal article" date="2013" name="Nat. Commun.">
        <title>The evolution and pathogenic mechanisms of the rice sheath blight pathogen.</title>
        <authorList>
            <person name="Zheng A."/>
            <person name="Lin R."/>
            <person name="Xu L."/>
            <person name="Qin P."/>
            <person name="Tang C."/>
            <person name="Ai P."/>
            <person name="Zhang D."/>
            <person name="Liu Y."/>
            <person name="Sun Z."/>
            <person name="Feng H."/>
            <person name="Wang Y."/>
            <person name="Chen Y."/>
            <person name="Liang X."/>
            <person name="Fu R."/>
            <person name="Li Q."/>
            <person name="Zhang J."/>
            <person name="Yu X."/>
            <person name="Xie Z."/>
            <person name="Ding L."/>
            <person name="Guan P."/>
            <person name="Tang J."/>
            <person name="Liang Y."/>
            <person name="Wang S."/>
            <person name="Deng Q."/>
            <person name="Li S."/>
            <person name="Zhu J."/>
            <person name="Wang L."/>
            <person name="Liu H."/>
            <person name="Li P."/>
        </authorList>
    </citation>
    <scope>NUCLEOTIDE SEQUENCE [LARGE SCALE GENOMIC DNA]</scope>
    <source>
        <strain evidence="2">AG-1 IA</strain>
    </source>
</reference>
<evidence type="ECO:0000313" key="2">
    <source>
        <dbReference type="Proteomes" id="UP000011668"/>
    </source>
</evidence>